<evidence type="ECO:0000256" key="1">
    <source>
        <dbReference type="SAM" id="Phobius"/>
    </source>
</evidence>
<feature type="transmembrane region" description="Helical" evidence="1">
    <location>
        <begin position="60"/>
        <end position="80"/>
    </location>
</feature>
<feature type="transmembrane region" description="Helical" evidence="1">
    <location>
        <begin position="219"/>
        <end position="238"/>
    </location>
</feature>
<dbReference type="EMBL" id="CP151632">
    <property type="protein sequence ID" value="WZO33463.1"/>
    <property type="molecule type" value="Genomic_DNA"/>
</dbReference>
<keyword evidence="3" id="KW-0378">Hydrolase</keyword>
<keyword evidence="3" id="KW-0482">Metalloprotease</keyword>
<sequence>MTTSSRTLAPPPPSGRRSDRGALAWGIGLPALRVLLVAAACTLAWLLLTAWAGPAVFPPPPLVAAVAMLPVNVVCLLVVVRRLRASGTSAAALIGYRRGRLGRDILWGLLWLAVLYVPFVLTIMLVMWALHGAGMFTAFETVFFDPEAIPPLSPGVAAVLAVVAVLTFAPLNAPTEELVYRGSAQRDLGSRMPLPAAILISAAFFGLQHVWYAPTPDAVVVYASAFFVWGIGSGIIAWRQGRLLPLIIAHGLVNLLSTLPALAVPFFLADGFR</sequence>
<dbReference type="RefSeq" id="WP_349428009.1">
    <property type="nucleotide sequence ID" value="NZ_CP151632.1"/>
</dbReference>
<dbReference type="GO" id="GO:0008237">
    <property type="term" value="F:metallopeptidase activity"/>
    <property type="evidence" value="ECO:0007669"/>
    <property type="project" value="UniProtKB-KW"/>
</dbReference>
<protein>
    <submittedName>
        <fullName evidence="3">CPBP family intramembrane metalloprotease</fullName>
    </submittedName>
</protein>
<dbReference type="AlphaFoldDB" id="A0AAU6S9D8"/>
<keyword evidence="1" id="KW-0472">Membrane</keyword>
<evidence type="ECO:0000259" key="2">
    <source>
        <dbReference type="Pfam" id="PF02517"/>
    </source>
</evidence>
<dbReference type="GO" id="GO:0080120">
    <property type="term" value="P:CAAX-box protein maturation"/>
    <property type="evidence" value="ECO:0007669"/>
    <property type="project" value="UniProtKB-ARBA"/>
</dbReference>
<feature type="domain" description="CAAX prenyl protease 2/Lysostaphin resistance protein A-like" evidence="2">
    <location>
        <begin position="161"/>
        <end position="256"/>
    </location>
</feature>
<keyword evidence="3" id="KW-0645">Protease</keyword>
<dbReference type="GO" id="GO:0004175">
    <property type="term" value="F:endopeptidase activity"/>
    <property type="evidence" value="ECO:0007669"/>
    <property type="project" value="UniProtKB-ARBA"/>
</dbReference>
<dbReference type="InterPro" id="IPR003675">
    <property type="entry name" value="Rce1/LyrA-like_dom"/>
</dbReference>
<gene>
    <name evidence="3" type="ORF">MRBLWS13_001089</name>
</gene>
<accession>A0AAU6S9D8</accession>
<feature type="transmembrane region" description="Helical" evidence="1">
    <location>
        <begin position="105"/>
        <end position="131"/>
    </location>
</feature>
<proteinExistence type="predicted"/>
<feature type="transmembrane region" description="Helical" evidence="1">
    <location>
        <begin position="243"/>
        <end position="268"/>
    </location>
</feature>
<keyword evidence="1" id="KW-1133">Transmembrane helix</keyword>
<name>A0AAU6S9D8_9MICO</name>
<reference evidence="3" key="1">
    <citation type="submission" date="2024-04" db="EMBL/GenBank/DDBJ databases">
        <authorList>
            <person name="Roder T."/>
            <person name="Oberhansli S."/>
            <person name="Kreuzer M."/>
        </authorList>
    </citation>
    <scope>NUCLEOTIDE SEQUENCE</scope>
    <source>
        <strain evidence="3">LWS13-1.2</strain>
    </source>
</reference>
<feature type="transmembrane region" description="Helical" evidence="1">
    <location>
        <begin position="194"/>
        <end position="213"/>
    </location>
</feature>
<dbReference type="Pfam" id="PF02517">
    <property type="entry name" value="Rce1-like"/>
    <property type="match status" value="1"/>
</dbReference>
<evidence type="ECO:0000313" key="3">
    <source>
        <dbReference type="EMBL" id="WZO33463.1"/>
    </source>
</evidence>
<feature type="transmembrane region" description="Helical" evidence="1">
    <location>
        <begin position="151"/>
        <end position="173"/>
    </location>
</feature>
<organism evidence="3">
    <name type="scientific">Microbacterium sp. LWS13-1.2</name>
    <dbReference type="NCBI Taxonomy" id="3135264"/>
    <lineage>
        <taxon>Bacteria</taxon>
        <taxon>Bacillati</taxon>
        <taxon>Actinomycetota</taxon>
        <taxon>Actinomycetes</taxon>
        <taxon>Micrococcales</taxon>
        <taxon>Microbacteriaceae</taxon>
        <taxon>Microbacterium</taxon>
    </lineage>
</organism>
<feature type="transmembrane region" description="Helical" evidence="1">
    <location>
        <begin position="21"/>
        <end position="48"/>
    </location>
</feature>
<keyword evidence="1" id="KW-0812">Transmembrane</keyword>